<organism evidence="1 2">
    <name type="scientific">Cucurbita argyrosperma subsp. sororia</name>
    <dbReference type="NCBI Taxonomy" id="37648"/>
    <lineage>
        <taxon>Eukaryota</taxon>
        <taxon>Viridiplantae</taxon>
        <taxon>Streptophyta</taxon>
        <taxon>Embryophyta</taxon>
        <taxon>Tracheophyta</taxon>
        <taxon>Spermatophyta</taxon>
        <taxon>Magnoliopsida</taxon>
        <taxon>eudicotyledons</taxon>
        <taxon>Gunneridae</taxon>
        <taxon>Pentapetalae</taxon>
        <taxon>rosids</taxon>
        <taxon>fabids</taxon>
        <taxon>Cucurbitales</taxon>
        <taxon>Cucurbitaceae</taxon>
        <taxon>Cucurbiteae</taxon>
        <taxon>Cucurbita</taxon>
    </lineage>
</organism>
<dbReference type="Proteomes" id="UP000685013">
    <property type="component" value="Chromosome 19"/>
</dbReference>
<reference evidence="1 2" key="1">
    <citation type="journal article" date="2021" name="Hortic Res">
        <title>The domestication of Cucurbita argyrosperma as revealed by the genome of its wild relative.</title>
        <authorList>
            <person name="Barrera-Redondo J."/>
            <person name="Sanchez-de la Vega G."/>
            <person name="Aguirre-Liguori J.A."/>
            <person name="Castellanos-Morales G."/>
            <person name="Gutierrez-Guerrero Y.T."/>
            <person name="Aguirre-Dugua X."/>
            <person name="Aguirre-Planter E."/>
            <person name="Tenaillon M.I."/>
            <person name="Lira-Saade R."/>
            <person name="Eguiarte L.E."/>
        </authorList>
    </citation>
    <scope>NUCLEOTIDE SEQUENCE [LARGE SCALE GENOMIC DNA]</scope>
    <source>
        <strain evidence="1">JBR-2021</strain>
    </source>
</reference>
<proteinExistence type="predicted"/>
<evidence type="ECO:0000313" key="1">
    <source>
        <dbReference type="EMBL" id="KAG6572129.1"/>
    </source>
</evidence>
<gene>
    <name evidence="1" type="ORF">SDJN03_28857</name>
</gene>
<dbReference type="AlphaFoldDB" id="A0AAV6LYV1"/>
<accession>A0AAV6LYV1</accession>
<evidence type="ECO:0000313" key="2">
    <source>
        <dbReference type="Proteomes" id="UP000685013"/>
    </source>
</evidence>
<keyword evidence="2" id="KW-1185">Reference proteome</keyword>
<protein>
    <submittedName>
        <fullName evidence="1">Uncharacterized protein</fullName>
    </submittedName>
</protein>
<comment type="caution">
    <text evidence="1">The sequence shown here is derived from an EMBL/GenBank/DDBJ whole genome shotgun (WGS) entry which is preliminary data.</text>
</comment>
<dbReference type="EMBL" id="JAGKQH010000019">
    <property type="protein sequence ID" value="KAG6572129.1"/>
    <property type="molecule type" value="Genomic_DNA"/>
</dbReference>
<name>A0AAV6LYV1_9ROSI</name>
<sequence>MIDGKQTASPNGAFRRLFRARGRKNAKASNLLEAIAKVSREGTGFVSQNEEDGVVRIKMVVKKTDLAQVLEALAGGGGGGGVAPASVSVEHRLAIMRRKQFLRAKLAAATWSPALQSIPEIEDETTS</sequence>
<feature type="non-terminal residue" evidence="1">
    <location>
        <position position="1"/>
    </location>
</feature>